<reference evidence="1" key="1">
    <citation type="submission" date="2021-11" db="EMBL/GenBank/DDBJ databases">
        <title>Description of a new species Pelosinus isolated from the bottom sediments of Lake Baikal.</title>
        <authorList>
            <person name="Zakharyuk A."/>
        </authorList>
    </citation>
    <scope>NUCLEOTIDE SEQUENCE</scope>
    <source>
        <strain evidence="1">Bkl1</strain>
    </source>
</reference>
<proteinExistence type="predicted"/>
<dbReference type="InterPro" id="IPR010181">
    <property type="entry name" value="CGCAxxGCC_motif"/>
</dbReference>
<evidence type="ECO:0000313" key="1">
    <source>
        <dbReference type="EMBL" id="MCC5464011.1"/>
    </source>
</evidence>
<organism evidence="1 2">
    <name type="scientific">Pelosinus baikalensis</name>
    <dbReference type="NCBI Taxonomy" id="2892015"/>
    <lineage>
        <taxon>Bacteria</taxon>
        <taxon>Bacillati</taxon>
        <taxon>Bacillota</taxon>
        <taxon>Negativicutes</taxon>
        <taxon>Selenomonadales</taxon>
        <taxon>Sporomusaceae</taxon>
        <taxon>Pelosinus</taxon>
    </lineage>
</organism>
<name>A0ABS8HLG7_9FIRM</name>
<keyword evidence="2" id="KW-1185">Reference proteome</keyword>
<dbReference type="Proteomes" id="UP001165492">
    <property type="component" value="Unassembled WGS sequence"/>
</dbReference>
<gene>
    <name evidence="1" type="ORF">LMF89_01385</name>
</gene>
<dbReference type="Pfam" id="PF09719">
    <property type="entry name" value="C_GCAxxG_C_C"/>
    <property type="match status" value="1"/>
</dbReference>
<protein>
    <submittedName>
        <fullName evidence="1">C-GCAxxG-C-C family protein</fullName>
    </submittedName>
</protein>
<sequence length="106" mass="11852">MIIIDFSCAVRTLKILSELYYLELHPQIIAAFGLNAGRWGSQCGLVEGALLFFGVYGSQNSVNKEKITDLCHKFCSEFQACFGSLLCKELRPQGLTLIIFLIFVKV</sequence>
<accession>A0ABS8HLG7</accession>
<comment type="caution">
    <text evidence="1">The sequence shown here is derived from an EMBL/GenBank/DDBJ whole genome shotgun (WGS) entry which is preliminary data.</text>
</comment>
<evidence type="ECO:0000313" key="2">
    <source>
        <dbReference type="Proteomes" id="UP001165492"/>
    </source>
</evidence>
<dbReference type="EMBL" id="JAJHJB010000001">
    <property type="protein sequence ID" value="MCC5464011.1"/>
    <property type="molecule type" value="Genomic_DNA"/>
</dbReference>